<feature type="compositionally biased region" description="Basic and acidic residues" evidence="1">
    <location>
        <begin position="9"/>
        <end position="21"/>
    </location>
</feature>
<organism evidence="2 3">
    <name type="scientific">Candidozyma haemuli</name>
    <dbReference type="NCBI Taxonomy" id="45357"/>
    <lineage>
        <taxon>Eukaryota</taxon>
        <taxon>Fungi</taxon>
        <taxon>Dikarya</taxon>
        <taxon>Ascomycota</taxon>
        <taxon>Saccharomycotina</taxon>
        <taxon>Pichiomycetes</taxon>
        <taxon>Metschnikowiaceae</taxon>
        <taxon>Candidozyma</taxon>
    </lineage>
</organism>
<evidence type="ECO:0000313" key="2">
    <source>
        <dbReference type="EMBL" id="PVH22415.1"/>
    </source>
</evidence>
<dbReference type="Proteomes" id="UP000244309">
    <property type="component" value="Unassembled WGS sequence"/>
</dbReference>
<keyword evidence="3" id="KW-1185">Reference proteome</keyword>
<feature type="compositionally biased region" description="Basic and acidic residues" evidence="1">
    <location>
        <begin position="28"/>
        <end position="38"/>
    </location>
</feature>
<dbReference type="VEuPathDB" id="FungiDB:CXQ85_004983"/>
<name>A0A2V1AX41_9ASCO</name>
<feature type="compositionally biased region" description="Low complexity" evidence="1">
    <location>
        <begin position="41"/>
        <end position="54"/>
    </location>
</feature>
<dbReference type="EMBL" id="PKFO01000008">
    <property type="protein sequence ID" value="PVH22415.1"/>
    <property type="molecule type" value="Genomic_DNA"/>
</dbReference>
<dbReference type="OrthoDB" id="20473at2759"/>
<dbReference type="RefSeq" id="XP_025343355.1">
    <property type="nucleotide sequence ID" value="XM_025488588.1"/>
</dbReference>
<proteinExistence type="predicted"/>
<dbReference type="AlphaFoldDB" id="A0A2V1AX41"/>
<reference evidence="2 3" key="1">
    <citation type="submission" date="2017-12" db="EMBL/GenBank/DDBJ databases">
        <title>Genome Sequence of a Multidrug-Resistant Candida haemulonii Isolate from a Patient with Chronic Leg Ulcers in Israel.</title>
        <authorList>
            <person name="Chow N.A."/>
            <person name="Gade L."/>
            <person name="Batra D."/>
            <person name="Rowe L.A."/>
            <person name="Ben-Ami R."/>
            <person name="Loparev V.N."/>
            <person name="Litvintseva A.P."/>
        </authorList>
    </citation>
    <scope>NUCLEOTIDE SEQUENCE [LARGE SCALE GENOMIC DNA]</scope>
    <source>
        <strain evidence="2 3">B11899</strain>
    </source>
</reference>
<evidence type="ECO:0000313" key="3">
    <source>
        <dbReference type="Proteomes" id="UP000244309"/>
    </source>
</evidence>
<feature type="compositionally biased region" description="Low complexity" evidence="1">
    <location>
        <begin position="165"/>
        <end position="188"/>
    </location>
</feature>
<accession>A0A2V1AX41</accession>
<gene>
    <name evidence="2" type="ORF">CXQ85_004983</name>
</gene>
<protein>
    <submittedName>
        <fullName evidence="2">Uncharacterized protein</fullName>
    </submittedName>
</protein>
<sequence length="248" mass="27644">MAASLSEIYPKRKLELEDITNRHKKAKQGKEYFHHPVQERSPSPSSPTASSSPPQKHHRQKSVSFELSRNEHYENSPLLTPKEDDYVSDSEQHHHDESSTESKPQHLDSNPDYVALGATADMLAVTKSKIEDDLAELSELRKAAKYESKSALVDFYVRLICNDSTPNTSSSSSSTRQAGPEPAQAQEAQEGKLNSKASSASLPQQHRIVSAPTVNWGKYHKGLQNASLSHDCTNDYEKVFKGLKMFPN</sequence>
<feature type="compositionally biased region" description="Basic and acidic residues" evidence="1">
    <location>
        <begin position="81"/>
        <end position="106"/>
    </location>
</feature>
<feature type="region of interest" description="Disordered" evidence="1">
    <location>
        <begin position="1"/>
        <end position="114"/>
    </location>
</feature>
<evidence type="ECO:0000256" key="1">
    <source>
        <dbReference type="SAM" id="MobiDB-lite"/>
    </source>
</evidence>
<feature type="region of interest" description="Disordered" evidence="1">
    <location>
        <begin position="165"/>
        <end position="204"/>
    </location>
</feature>
<feature type="compositionally biased region" description="Polar residues" evidence="1">
    <location>
        <begin position="195"/>
        <end position="204"/>
    </location>
</feature>
<dbReference type="GeneID" id="37010313"/>
<comment type="caution">
    <text evidence="2">The sequence shown here is derived from an EMBL/GenBank/DDBJ whole genome shotgun (WGS) entry which is preliminary data.</text>
</comment>